<dbReference type="EMBL" id="FNCV01000004">
    <property type="protein sequence ID" value="SDH15390.1"/>
    <property type="molecule type" value="Genomic_DNA"/>
</dbReference>
<dbReference type="Pfam" id="PF02348">
    <property type="entry name" value="CTP_transf_3"/>
    <property type="match status" value="1"/>
</dbReference>
<dbReference type="Gene3D" id="3.90.550.10">
    <property type="entry name" value="Spore Coat Polysaccharide Biosynthesis Protein SpsA, Chain A"/>
    <property type="match status" value="1"/>
</dbReference>
<dbReference type="Proteomes" id="UP000217076">
    <property type="component" value="Unassembled WGS sequence"/>
</dbReference>
<dbReference type="AlphaFoldDB" id="A0A1G8A4R1"/>
<dbReference type="CDD" id="cd02513">
    <property type="entry name" value="CMP-NeuAc_Synthase"/>
    <property type="match status" value="1"/>
</dbReference>
<keyword evidence="1" id="KW-0548">Nucleotidyltransferase</keyword>
<keyword evidence="1" id="KW-0808">Transferase</keyword>
<proteinExistence type="predicted"/>
<keyword evidence="2" id="KW-1185">Reference proteome</keyword>
<accession>A0A1G8A4R1</accession>
<dbReference type="STRING" id="83401.SAMN05421742_104305"/>
<gene>
    <name evidence="1" type="ORF">SAMN05421742_104305</name>
</gene>
<dbReference type="RefSeq" id="WP_092618291.1">
    <property type="nucleotide sequence ID" value="NZ_FNCV01000004.1"/>
</dbReference>
<protein>
    <submittedName>
        <fullName evidence="1">N-acylneuraminate cytidylyltransferase</fullName>
    </submittedName>
</protein>
<sequence>MPPSSSPPLHPRVAIIPARGGSKRLPRKNILPLGGRPVLAHVVGTALASGVFDRVLVSTEDSEIADVAAAAGAEVHQRPAALADDLTGVVEVCLEVLDILARTGAEPAAFCCIYATAFGLRPADLQGGARCLAEGPPDRPDGVMCVSPYNFYPHVALHRTEDGLQPFFPDLLERPRTSLPEMVASNGTFYIARTAAFRAHRTFYLPRLAAFELPAERVVDLDTPADYARAQLLYPLLSRGATPA</sequence>
<dbReference type="SUPFAM" id="SSF53448">
    <property type="entry name" value="Nucleotide-diphospho-sugar transferases"/>
    <property type="match status" value="1"/>
</dbReference>
<organism evidence="1 2">
    <name type="scientific">Roseospirillum parvum</name>
    <dbReference type="NCBI Taxonomy" id="83401"/>
    <lineage>
        <taxon>Bacteria</taxon>
        <taxon>Pseudomonadati</taxon>
        <taxon>Pseudomonadota</taxon>
        <taxon>Alphaproteobacteria</taxon>
        <taxon>Rhodospirillales</taxon>
        <taxon>Rhodospirillaceae</taxon>
        <taxon>Roseospirillum</taxon>
    </lineage>
</organism>
<evidence type="ECO:0000313" key="2">
    <source>
        <dbReference type="Proteomes" id="UP000217076"/>
    </source>
</evidence>
<evidence type="ECO:0000313" key="1">
    <source>
        <dbReference type="EMBL" id="SDH15390.1"/>
    </source>
</evidence>
<dbReference type="GO" id="GO:0008781">
    <property type="term" value="F:N-acylneuraminate cytidylyltransferase activity"/>
    <property type="evidence" value="ECO:0007669"/>
    <property type="project" value="TreeGrafter"/>
</dbReference>
<dbReference type="InterPro" id="IPR050793">
    <property type="entry name" value="CMP-NeuNAc_synthase"/>
</dbReference>
<dbReference type="InterPro" id="IPR029044">
    <property type="entry name" value="Nucleotide-diphossugar_trans"/>
</dbReference>
<reference evidence="2" key="1">
    <citation type="submission" date="2016-10" db="EMBL/GenBank/DDBJ databases">
        <authorList>
            <person name="Varghese N."/>
            <person name="Submissions S."/>
        </authorList>
    </citation>
    <scope>NUCLEOTIDE SEQUENCE [LARGE SCALE GENOMIC DNA]</scope>
    <source>
        <strain evidence="2">930I</strain>
    </source>
</reference>
<dbReference type="PANTHER" id="PTHR21485">
    <property type="entry name" value="HAD SUPERFAMILY MEMBERS CMAS AND KDSC"/>
    <property type="match status" value="1"/>
</dbReference>
<dbReference type="InterPro" id="IPR003329">
    <property type="entry name" value="Cytidylyl_trans"/>
</dbReference>
<name>A0A1G8A4R1_9PROT</name>
<dbReference type="PANTHER" id="PTHR21485:SF6">
    <property type="entry name" value="N-ACYLNEURAMINATE CYTIDYLYLTRANSFERASE-RELATED"/>
    <property type="match status" value="1"/>
</dbReference>
<dbReference type="OrthoDB" id="9805604at2"/>